<evidence type="ECO:0000256" key="9">
    <source>
        <dbReference type="ARBA" id="ARBA00023004"/>
    </source>
</evidence>
<evidence type="ECO:0000256" key="13">
    <source>
        <dbReference type="ARBA" id="ARBA00023288"/>
    </source>
</evidence>
<dbReference type="GeneID" id="59378075"/>
<dbReference type="GO" id="GO:0005576">
    <property type="term" value="C:extracellular region"/>
    <property type="evidence" value="ECO:0007669"/>
    <property type="project" value="UniProtKB-SubCell"/>
</dbReference>
<reference evidence="17" key="1">
    <citation type="submission" date="2019-07" db="EMBL/GenBank/DDBJ databases">
        <authorList>
            <person name="Palmer J.M."/>
        </authorList>
    </citation>
    <scope>NUCLEOTIDE SEQUENCE</scope>
    <source>
        <strain evidence="17">PC9</strain>
    </source>
</reference>
<proteinExistence type="inferred from homology"/>
<comment type="similarity">
    <text evidence="3">Belongs to the RBT5 family.</text>
</comment>
<sequence length="247" mass="25381">MRNLNASFLGVAIPRALSAMCLGLINVLWGFIVVLSVHGQVTNNLPPCATNCTTTAAEAAGCSLTDVNCLCRSEGFLSAAQRCAFQACSGNDQATAAVAFARLCSNVPPISVSSVSVTPIPSSSPAPTFTTLPTSSSPAVTTIVTTLSQPLTTVTLVSTLPSQSAPASSDVPSTSTTEITTTLPTPTSPLTSLSSTTPQRTTTTLVVVTASPTPDAPTTGNNSARSQDQYVVFTSCFPLLLFVWLFS</sequence>
<evidence type="ECO:0000313" key="18">
    <source>
        <dbReference type="Proteomes" id="UP000623687"/>
    </source>
</evidence>
<dbReference type="PANTHER" id="PTHR37928:SF2">
    <property type="entry name" value="GPI ANCHORED CFEM DOMAIN PROTEIN (AFU_ORTHOLOGUE AFUA_6G10580)"/>
    <property type="match status" value="1"/>
</dbReference>
<evidence type="ECO:0000256" key="5">
    <source>
        <dbReference type="ARBA" id="ARBA00022525"/>
    </source>
</evidence>
<organism evidence="17 18">
    <name type="scientific">Pleurotus ostreatus</name>
    <name type="common">Oyster mushroom</name>
    <name type="synonym">White-rot fungus</name>
    <dbReference type="NCBI Taxonomy" id="5322"/>
    <lineage>
        <taxon>Eukaryota</taxon>
        <taxon>Fungi</taxon>
        <taxon>Dikarya</taxon>
        <taxon>Basidiomycota</taxon>
        <taxon>Agaricomycotina</taxon>
        <taxon>Agaricomycetes</taxon>
        <taxon>Agaricomycetidae</taxon>
        <taxon>Agaricales</taxon>
        <taxon>Pleurotineae</taxon>
        <taxon>Pleurotaceae</taxon>
        <taxon>Pleurotus</taxon>
    </lineage>
</organism>
<keyword evidence="8" id="KW-0732">Signal</keyword>
<evidence type="ECO:0000256" key="8">
    <source>
        <dbReference type="ARBA" id="ARBA00022729"/>
    </source>
</evidence>
<dbReference type="InterPro" id="IPR051735">
    <property type="entry name" value="CFEM_domain"/>
</dbReference>
<comment type="subcellular location">
    <subcellularLocation>
        <location evidence="1">Cell membrane</location>
        <topology evidence="1">Lipid-anchor</topology>
        <topology evidence="1">GPI-anchor</topology>
    </subcellularLocation>
    <subcellularLocation>
        <location evidence="2">Secreted</location>
    </subcellularLocation>
</comment>
<evidence type="ECO:0000256" key="6">
    <source>
        <dbReference type="ARBA" id="ARBA00022617"/>
    </source>
</evidence>
<keyword evidence="12" id="KW-0325">Glycoprotein</keyword>
<keyword evidence="15" id="KW-0812">Transmembrane</keyword>
<evidence type="ECO:0000256" key="1">
    <source>
        <dbReference type="ARBA" id="ARBA00004609"/>
    </source>
</evidence>
<feature type="domain" description="CFEM" evidence="16">
    <location>
        <begin position="20"/>
        <end position="131"/>
    </location>
</feature>
<keyword evidence="11" id="KW-1015">Disulfide bond</keyword>
<keyword evidence="6" id="KW-0349">Heme</keyword>
<dbReference type="PANTHER" id="PTHR37928">
    <property type="entry name" value="CFEM DOMAIN PROTEIN (AFU_ORTHOLOGUE AFUA_6G14090)"/>
    <property type="match status" value="1"/>
</dbReference>
<gene>
    <name evidence="17" type="ORF">PC9H_008257</name>
</gene>
<keyword evidence="15" id="KW-1133">Transmembrane helix</keyword>
<dbReference type="PROSITE" id="PS52012">
    <property type="entry name" value="CFEM"/>
    <property type="match status" value="1"/>
</dbReference>
<evidence type="ECO:0000256" key="14">
    <source>
        <dbReference type="SAM" id="MobiDB-lite"/>
    </source>
</evidence>
<keyword evidence="18" id="KW-1185">Reference proteome</keyword>
<name>A0A8H7DSG1_PLEOS</name>
<dbReference type="VEuPathDB" id="FungiDB:PC9H_008257"/>
<evidence type="ECO:0000259" key="16">
    <source>
        <dbReference type="PROSITE" id="PS52012"/>
    </source>
</evidence>
<protein>
    <recommendedName>
        <fullName evidence="16">CFEM domain-containing protein</fullName>
    </recommendedName>
</protein>
<evidence type="ECO:0000313" key="17">
    <source>
        <dbReference type="EMBL" id="KAF7429019.1"/>
    </source>
</evidence>
<keyword evidence="7" id="KW-0479">Metal-binding</keyword>
<dbReference type="AlphaFoldDB" id="A0A8H7DSG1"/>
<evidence type="ECO:0000256" key="4">
    <source>
        <dbReference type="ARBA" id="ARBA00022475"/>
    </source>
</evidence>
<dbReference type="Pfam" id="PF05730">
    <property type="entry name" value="CFEM"/>
    <property type="match status" value="1"/>
</dbReference>
<keyword evidence="5" id="KW-0964">Secreted</keyword>
<keyword evidence="13" id="KW-0449">Lipoprotein</keyword>
<dbReference type="EMBL" id="JACETU010000005">
    <property type="protein sequence ID" value="KAF7429019.1"/>
    <property type="molecule type" value="Genomic_DNA"/>
</dbReference>
<dbReference type="OrthoDB" id="10526175at2759"/>
<evidence type="ECO:0000256" key="7">
    <source>
        <dbReference type="ARBA" id="ARBA00022723"/>
    </source>
</evidence>
<feature type="region of interest" description="Disordered" evidence="14">
    <location>
        <begin position="162"/>
        <end position="199"/>
    </location>
</feature>
<feature type="compositionally biased region" description="Low complexity" evidence="14">
    <location>
        <begin position="171"/>
        <end position="199"/>
    </location>
</feature>
<keyword evidence="4" id="KW-1003">Cell membrane</keyword>
<keyword evidence="10 15" id="KW-0472">Membrane</keyword>
<evidence type="ECO:0000256" key="15">
    <source>
        <dbReference type="SAM" id="Phobius"/>
    </source>
</evidence>
<evidence type="ECO:0000256" key="2">
    <source>
        <dbReference type="ARBA" id="ARBA00004613"/>
    </source>
</evidence>
<dbReference type="SMART" id="SM00747">
    <property type="entry name" value="CFEM"/>
    <property type="match status" value="1"/>
</dbReference>
<feature type="transmembrane region" description="Helical" evidence="15">
    <location>
        <begin position="230"/>
        <end position="246"/>
    </location>
</feature>
<dbReference type="Proteomes" id="UP000623687">
    <property type="component" value="Unassembled WGS sequence"/>
</dbReference>
<evidence type="ECO:0000256" key="12">
    <source>
        <dbReference type="ARBA" id="ARBA00023180"/>
    </source>
</evidence>
<dbReference type="GO" id="GO:0046872">
    <property type="term" value="F:metal ion binding"/>
    <property type="evidence" value="ECO:0007669"/>
    <property type="project" value="UniProtKB-KW"/>
</dbReference>
<evidence type="ECO:0000256" key="11">
    <source>
        <dbReference type="ARBA" id="ARBA00023157"/>
    </source>
</evidence>
<evidence type="ECO:0000256" key="10">
    <source>
        <dbReference type="ARBA" id="ARBA00023136"/>
    </source>
</evidence>
<comment type="caution">
    <text evidence="17">The sequence shown here is derived from an EMBL/GenBank/DDBJ whole genome shotgun (WGS) entry which is preliminary data.</text>
</comment>
<accession>A0A8H7DSG1</accession>
<dbReference type="GO" id="GO:0005886">
    <property type="term" value="C:plasma membrane"/>
    <property type="evidence" value="ECO:0007669"/>
    <property type="project" value="UniProtKB-SubCell"/>
</dbReference>
<dbReference type="RefSeq" id="XP_036631391.1">
    <property type="nucleotide sequence ID" value="XM_036777771.1"/>
</dbReference>
<feature type="transmembrane region" description="Helical" evidence="15">
    <location>
        <begin position="12"/>
        <end position="35"/>
    </location>
</feature>
<evidence type="ECO:0000256" key="3">
    <source>
        <dbReference type="ARBA" id="ARBA00010031"/>
    </source>
</evidence>
<keyword evidence="9" id="KW-0408">Iron</keyword>
<dbReference type="InterPro" id="IPR008427">
    <property type="entry name" value="Extracellular_membr_CFEM_dom"/>
</dbReference>